<reference evidence="15 16" key="1">
    <citation type="submission" date="2018-10" db="EMBL/GenBank/DDBJ databases">
        <title>Genome assembly for a Yunnan-Guizhou Plateau 3E fish, Anabarilius grahami (Regan), and its evolutionary and genetic applications.</title>
        <authorList>
            <person name="Jiang W."/>
        </authorList>
    </citation>
    <scope>NUCLEOTIDE SEQUENCE [LARGE SCALE GENOMIC DNA]</scope>
    <source>
        <strain evidence="15">AG-KIZ</strain>
        <tissue evidence="15">Muscle</tissue>
    </source>
</reference>
<dbReference type="EMBL" id="RJVU01057277">
    <property type="protein sequence ID" value="ROK31199.1"/>
    <property type="molecule type" value="Genomic_DNA"/>
</dbReference>
<dbReference type="InterPro" id="IPR000073">
    <property type="entry name" value="AB_hydrolase_1"/>
</dbReference>
<comment type="catalytic activity">
    <reaction evidence="13">
        <text>L-lysyl-[protein] + acetyl-CoA = N(6)-acetyl-L-lysyl-[protein] + CoA + H(+)</text>
        <dbReference type="Rhea" id="RHEA:45948"/>
        <dbReference type="Rhea" id="RHEA-COMP:9752"/>
        <dbReference type="Rhea" id="RHEA-COMP:10731"/>
        <dbReference type="ChEBI" id="CHEBI:15378"/>
        <dbReference type="ChEBI" id="CHEBI:29969"/>
        <dbReference type="ChEBI" id="CHEBI:57287"/>
        <dbReference type="ChEBI" id="CHEBI:57288"/>
        <dbReference type="ChEBI" id="CHEBI:61930"/>
    </reaction>
    <physiologicalReaction direction="right-to-left" evidence="13">
        <dbReference type="Rhea" id="RHEA:45950"/>
    </physiologicalReaction>
</comment>
<dbReference type="PANTHER" id="PTHR46197">
    <property type="entry name" value="PROTEIN ABHD14B-LIKE"/>
    <property type="match status" value="1"/>
</dbReference>
<dbReference type="GO" id="GO:0005737">
    <property type="term" value="C:cytoplasm"/>
    <property type="evidence" value="ECO:0007669"/>
    <property type="project" value="UniProtKB-SubCell"/>
</dbReference>
<keyword evidence="7" id="KW-0012">Acyltransferase</keyword>
<organism evidence="15 16">
    <name type="scientific">Anabarilius grahami</name>
    <name type="common">Kanglang fish</name>
    <name type="synonym">Barilius grahami</name>
    <dbReference type="NCBI Taxonomy" id="495550"/>
    <lineage>
        <taxon>Eukaryota</taxon>
        <taxon>Metazoa</taxon>
        <taxon>Chordata</taxon>
        <taxon>Craniata</taxon>
        <taxon>Vertebrata</taxon>
        <taxon>Euteleostomi</taxon>
        <taxon>Actinopterygii</taxon>
        <taxon>Neopterygii</taxon>
        <taxon>Teleostei</taxon>
        <taxon>Ostariophysi</taxon>
        <taxon>Cypriniformes</taxon>
        <taxon>Xenocyprididae</taxon>
        <taxon>Xenocypridinae</taxon>
        <taxon>Xenocypridinae incertae sedis</taxon>
        <taxon>Anabarilius</taxon>
    </lineage>
</organism>
<evidence type="ECO:0000256" key="13">
    <source>
        <dbReference type="ARBA" id="ARBA00049262"/>
    </source>
</evidence>
<evidence type="ECO:0000256" key="3">
    <source>
        <dbReference type="ARBA" id="ARBA00022490"/>
    </source>
</evidence>
<evidence type="ECO:0000256" key="1">
    <source>
        <dbReference type="ARBA" id="ARBA00004123"/>
    </source>
</evidence>
<evidence type="ECO:0000313" key="15">
    <source>
        <dbReference type="EMBL" id="ROK31199.1"/>
    </source>
</evidence>
<comment type="subcellular location">
    <subcellularLocation>
        <location evidence="2">Cytoplasm</location>
    </subcellularLocation>
    <subcellularLocation>
        <location evidence="1">Nucleus</location>
    </subcellularLocation>
</comment>
<sequence length="191" mass="20562">MSSVQMSEGSVRVEICGDQPLFYRQALPLSGTAELCVLLLHGIRFSSENWLTVGTLETLAAAGYRAVAIDLPGLGQSKAAEAPAPVGQLAPAVFLRQVCEGLNTGPVVIISPSLSGMYSLPFLFQHSEQTPALIVYGDQDTQLGEASLSNLSHLPNHKVVVMKGAGHPCYLDDPETWHKAILDFLNLLWSY</sequence>
<dbReference type="GO" id="GO:0045944">
    <property type="term" value="P:positive regulation of transcription by RNA polymerase II"/>
    <property type="evidence" value="ECO:0007669"/>
    <property type="project" value="TreeGrafter"/>
</dbReference>
<accession>A0A3N0XYH5</accession>
<comment type="similarity">
    <text evidence="8">Belongs to the AB hydrolase superfamily. ABHD14 family.</text>
</comment>
<dbReference type="OrthoDB" id="284184at2759"/>
<dbReference type="GO" id="GO:0016787">
    <property type="term" value="F:hydrolase activity"/>
    <property type="evidence" value="ECO:0007669"/>
    <property type="project" value="TreeGrafter"/>
</dbReference>
<dbReference type="GO" id="GO:0016746">
    <property type="term" value="F:acyltransferase activity"/>
    <property type="evidence" value="ECO:0007669"/>
    <property type="project" value="UniProtKB-KW"/>
</dbReference>
<dbReference type="InterPro" id="IPR029058">
    <property type="entry name" value="AB_hydrolase_fold"/>
</dbReference>
<evidence type="ECO:0000256" key="9">
    <source>
        <dbReference type="ARBA" id="ARBA00038705"/>
    </source>
</evidence>
<evidence type="ECO:0000256" key="11">
    <source>
        <dbReference type="ARBA" id="ARBA00043029"/>
    </source>
</evidence>
<dbReference type="Pfam" id="PF12697">
    <property type="entry name" value="Abhydrolase_6"/>
    <property type="match status" value="1"/>
</dbReference>
<dbReference type="SUPFAM" id="SSF53474">
    <property type="entry name" value="alpha/beta-Hydrolases"/>
    <property type="match status" value="1"/>
</dbReference>
<evidence type="ECO:0000256" key="5">
    <source>
        <dbReference type="ARBA" id="ARBA00022679"/>
    </source>
</evidence>
<protein>
    <recommendedName>
        <fullName evidence="10">Putative protein-lysine deacylase ABHD14B</fullName>
    </recommendedName>
    <alternativeName>
        <fullName evidence="11">Alpha/beta hydrolase domain-containing protein 14B</fullName>
    </alternativeName>
</protein>
<comment type="caution">
    <text evidence="15">The sequence shown here is derived from an EMBL/GenBank/DDBJ whole genome shotgun (WGS) entry which is preliminary data.</text>
</comment>
<dbReference type="Proteomes" id="UP000281406">
    <property type="component" value="Unassembled WGS sequence"/>
</dbReference>
<dbReference type="GO" id="GO:0005634">
    <property type="term" value="C:nucleus"/>
    <property type="evidence" value="ECO:0007669"/>
    <property type="project" value="UniProtKB-SubCell"/>
</dbReference>
<evidence type="ECO:0000259" key="14">
    <source>
        <dbReference type="Pfam" id="PF12697"/>
    </source>
</evidence>
<evidence type="ECO:0000256" key="2">
    <source>
        <dbReference type="ARBA" id="ARBA00004496"/>
    </source>
</evidence>
<dbReference type="PANTHER" id="PTHR46197:SF2">
    <property type="entry name" value="PROTEIN-LYSINE DEACYLASE ABHD14B-RELATED"/>
    <property type="match status" value="1"/>
</dbReference>
<feature type="domain" description="AB hydrolase-1" evidence="14">
    <location>
        <begin position="37"/>
        <end position="118"/>
    </location>
</feature>
<comment type="subunit">
    <text evidence="9">May interact with TAF1.</text>
</comment>
<dbReference type="Gene3D" id="3.40.50.1820">
    <property type="entry name" value="alpha/beta hydrolase"/>
    <property type="match status" value="1"/>
</dbReference>
<evidence type="ECO:0000256" key="10">
    <source>
        <dbReference type="ARBA" id="ARBA00041074"/>
    </source>
</evidence>
<keyword evidence="3" id="KW-0963">Cytoplasm</keyword>
<evidence type="ECO:0000313" key="16">
    <source>
        <dbReference type="Proteomes" id="UP000281406"/>
    </source>
</evidence>
<evidence type="ECO:0000256" key="6">
    <source>
        <dbReference type="ARBA" id="ARBA00023242"/>
    </source>
</evidence>
<dbReference type="AlphaFoldDB" id="A0A3N0XYH5"/>
<comment type="function">
    <text evidence="12">Acts as an atypical protein-lysine deacetylase in vitro. Catalyzes the deacetylation of lysine residues using CoA as substrate, generating acetyl-CoA and the free amine of protein-lysine residues. Additional experiments are however required to confirm the protein-lysine deacetylase activity in vivo. Has hydrolase activity towards various surrogate p-nitrophenyl (pNp) substrates, such as pNp-butyrate, pNp-acetate and pNp-octanoate in vitro, with a strong preference for pNp-acetate. May activate transcription.</text>
</comment>
<keyword evidence="5" id="KW-0808">Transferase</keyword>
<gene>
    <name evidence="15" type="ORF">DPX16_4150</name>
</gene>
<keyword evidence="16" id="KW-1185">Reference proteome</keyword>
<evidence type="ECO:0000256" key="4">
    <source>
        <dbReference type="ARBA" id="ARBA00022553"/>
    </source>
</evidence>
<proteinExistence type="inferred from homology"/>
<evidence type="ECO:0000256" key="8">
    <source>
        <dbReference type="ARBA" id="ARBA00037942"/>
    </source>
</evidence>
<evidence type="ECO:0000256" key="12">
    <source>
        <dbReference type="ARBA" id="ARBA00045947"/>
    </source>
</evidence>
<keyword evidence="6" id="KW-0539">Nucleus</keyword>
<keyword evidence="4" id="KW-0597">Phosphoprotein</keyword>
<name>A0A3N0XYH5_ANAGA</name>
<evidence type="ECO:0000256" key="7">
    <source>
        <dbReference type="ARBA" id="ARBA00023315"/>
    </source>
</evidence>